<dbReference type="EMBL" id="CAVNYO010000040">
    <property type="protein sequence ID" value="CAK5263578.1"/>
    <property type="molecule type" value="Genomic_DNA"/>
</dbReference>
<protein>
    <submittedName>
        <fullName evidence="3">Uncharacterized protein</fullName>
    </submittedName>
</protein>
<dbReference type="Proteomes" id="UP001295794">
    <property type="component" value="Unassembled WGS sequence"/>
</dbReference>
<evidence type="ECO:0000313" key="3">
    <source>
        <dbReference type="EMBL" id="CAK5278511.1"/>
    </source>
</evidence>
<reference evidence="3" key="1">
    <citation type="submission" date="2023-11" db="EMBL/GenBank/DDBJ databases">
        <authorList>
            <person name="De Vega J J."/>
            <person name="De Vega J J."/>
        </authorList>
    </citation>
    <scope>NUCLEOTIDE SEQUENCE</scope>
</reference>
<evidence type="ECO:0000313" key="2">
    <source>
        <dbReference type="EMBL" id="CAK5263676.1"/>
    </source>
</evidence>
<gene>
    <name evidence="3" type="ORF">MYCIT1_LOCUS27900</name>
    <name evidence="1" type="ORF">MYCIT1_LOCUS3055</name>
    <name evidence="2" type="ORF">MYCIT1_LOCUS3232</name>
</gene>
<sequence length="94" mass="11002">RNSGTDSRAFPHRRFQSRIFLRSARQRRHRACLRHGKAPHGSLKSHLIPTHSAHSRSMMFYSFRGLSKTCMEHRNRHVRLLASVGRLCKEARGR</sequence>
<evidence type="ECO:0000313" key="1">
    <source>
        <dbReference type="EMBL" id="CAK5263578.1"/>
    </source>
</evidence>
<organism evidence="3 4">
    <name type="scientific">Mycena citricolor</name>
    <dbReference type="NCBI Taxonomy" id="2018698"/>
    <lineage>
        <taxon>Eukaryota</taxon>
        <taxon>Fungi</taxon>
        <taxon>Dikarya</taxon>
        <taxon>Basidiomycota</taxon>
        <taxon>Agaricomycotina</taxon>
        <taxon>Agaricomycetes</taxon>
        <taxon>Agaricomycetidae</taxon>
        <taxon>Agaricales</taxon>
        <taxon>Marasmiineae</taxon>
        <taxon>Mycenaceae</taxon>
        <taxon>Mycena</taxon>
    </lineage>
</organism>
<dbReference type="AlphaFoldDB" id="A0AAD2HM61"/>
<dbReference type="EMBL" id="CAVNYO010000043">
    <property type="protein sequence ID" value="CAK5263676.1"/>
    <property type="molecule type" value="Genomic_DNA"/>
</dbReference>
<feature type="non-terminal residue" evidence="3">
    <location>
        <position position="1"/>
    </location>
</feature>
<proteinExistence type="predicted"/>
<name>A0AAD2HM61_9AGAR</name>
<keyword evidence="4" id="KW-1185">Reference proteome</keyword>
<accession>A0AAD2HM61</accession>
<comment type="caution">
    <text evidence="3">The sequence shown here is derived from an EMBL/GenBank/DDBJ whole genome shotgun (WGS) entry which is preliminary data.</text>
</comment>
<evidence type="ECO:0000313" key="4">
    <source>
        <dbReference type="Proteomes" id="UP001295794"/>
    </source>
</evidence>
<dbReference type="EMBL" id="CAVNYO010000423">
    <property type="protein sequence ID" value="CAK5278511.1"/>
    <property type="molecule type" value="Genomic_DNA"/>
</dbReference>